<evidence type="ECO:0000313" key="1">
    <source>
        <dbReference type="EMBL" id="AKL98192.1"/>
    </source>
</evidence>
<dbReference type="Proteomes" id="UP000035337">
    <property type="component" value="Chromosome"/>
</dbReference>
<evidence type="ECO:0000313" key="2">
    <source>
        <dbReference type="Proteomes" id="UP000035337"/>
    </source>
</evidence>
<dbReference type="EMBL" id="CP009498">
    <property type="protein sequence ID" value="AKL98192.1"/>
    <property type="molecule type" value="Genomic_DNA"/>
</dbReference>
<organism evidence="1 2">
    <name type="scientific">Endomicrobium proavitum</name>
    <dbReference type="NCBI Taxonomy" id="1408281"/>
    <lineage>
        <taxon>Bacteria</taxon>
        <taxon>Pseudomonadati</taxon>
        <taxon>Elusimicrobiota</taxon>
        <taxon>Endomicrobiia</taxon>
        <taxon>Endomicrobiales</taxon>
        <taxon>Endomicrobiaceae</taxon>
        <taxon>Endomicrobium</taxon>
    </lineage>
</organism>
<protein>
    <recommendedName>
        <fullName evidence="3">Lipoprotein</fullName>
    </recommendedName>
</protein>
<evidence type="ECO:0008006" key="3">
    <source>
        <dbReference type="Google" id="ProtNLM"/>
    </source>
</evidence>
<name>A0A0G3WJY6_9BACT</name>
<gene>
    <name evidence="1" type="ORF">Epro_0813</name>
</gene>
<dbReference type="STRING" id="1408281.Epro_0813"/>
<dbReference type="RefSeq" id="WP_052570726.1">
    <property type="nucleotide sequence ID" value="NZ_CP009498.1"/>
</dbReference>
<dbReference type="AlphaFoldDB" id="A0A0G3WJY6"/>
<accession>A0A0G3WJY6</accession>
<keyword evidence="2" id="KW-1185">Reference proteome</keyword>
<dbReference type="KEGG" id="epo:Epro_0813"/>
<proteinExistence type="predicted"/>
<reference evidence="1 2" key="1">
    <citation type="submission" date="2014-09" db="EMBL/GenBank/DDBJ databases">
        <title>Complete genome sequence of Endomicrobium proavitum.</title>
        <authorList>
            <person name="Zheng H."/>
        </authorList>
    </citation>
    <scope>NUCLEOTIDE SEQUENCE [LARGE SCALE GENOMIC DNA]</scope>
    <source>
        <strain evidence="1 2">Rsa215</strain>
    </source>
</reference>
<dbReference type="PROSITE" id="PS51257">
    <property type="entry name" value="PROKAR_LIPOPROTEIN"/>
    <property type="match status" value="1"/>
</dbReference>
<sequence length="189" mass="20910">MYKYSVFLLIAVVFYGCGMPHTIYKSDLVYSAVVYNQKAFETNNKALLIISGDSQGKLSGMDIQVGIVSGDVMPETKFIISDYSQKRAPLVLMLSPGIYNISAIKLVSSDGRLSVYDGLVGSIKLNAGEMVYAGDIIVETLNVKGSRYLTSFSIGNMPDRIKPFIEQYENLLNKKAVIRLIEKTDVRSK</sequence>